<proteinExistence type="predicted"/>
<gene>
    <name evidence="1" type="ORF">F3B53_20360</name>
</gene>
<dbReference type="Proteomes" id="UP000375690">
    <property type="component" value="Unassembled WGS sequence"/>
</dbReference>
<dbReference type="AlphaFoldDB" id="A0A6A1XE59"/>
<dbReference type="EMBL" id="VWFC01000031">
    <property type="protein sequence ID" value="KAB1322533.1"/>
    <property type="molecule type" value="Genomic_DNA"/>
</dbReference>
<name>A0A6A1XE59_BACOV</name>
<reference evidence="1 2" key="1">
    <citation type="journal article" date="2019" name="Nat. Med.">
        <title>A library of human gut bacterial isolates paired with longitudinal multiomics data enables mechanistic microbiome research.</title>
        <authorList>
            <person name="Poyet M."/>
            <person name="Groussin M."/>
            <person name="Gibbons S.M."/>
            <person name="Avila-Pacheco J."/>
            <person name="Jiang X."/>
            <person name="Kearney S.M."/>
            <person name="Perrotta A.R."/>
            <person name="Berdy B."/>
            <person name="Zhao S."/>
            <person name="Lieberman T.D."/>
            <person name="Swanson P.K."/>
            <person name="Smith M."/>
            <person name="Roesemann S."/>
            <person name="Alexander J.E."/>
            <person name="Rich S.A."/>
            <person name="Livny J."/>
            <person name="Vlamakis H."/>
            <person name="Clish C."/>
            <person name="Bullock K."/>
            <person name="Deik A."/>
            <person name="Scott J."/>
            <person name="Pierce K.A."/>
            <person name="Xavier R.J."/>
            <person name="Alm E.J."/>
        </authorList>
    </citation>
    <scope>NUCLEOTIDE SEQUENCE [LARGE SCALE GENOMIC DNA]</scope>
    <source>
        <strain evidence="1 2">BIOML-A2</strain>
    </source>
</reference>
<dbReference type="RefSeq" id="WP_195650946.1">
    <property type="nucleotide sequence ID" value="NZ_JAQNWP010000032.1"/>
</dbReference>
<evidence type="ECO:0000313" key="2">
    <source>
        <dbReference type="Proteomes" id="UP000375690"/>
    </source>
</evidence>
<protein>
    <submittedName>
        <fullName evidence="1">Uncharacterized protein</fullName>
    </submittedName>
</protein>
<sequence>MLKQIYQFLRKAIMFRGIINYELKDIIVSGYSEKQENFYLFSPMYWWIYLQFDNFYIVLDSNSGHITTKIADKIECYFDIEEEDKFTVFSHSKCEYGCVLKVELFTDEKKNLIGIGLIFNNHYILFNALDINGFVVSIHSSRITAIHDFAYINSEIVD</sequence>
<comment type="caution">
    <text evidence="1">The sequence shown here is derived from an EMBL/GenBank/DDBJ whole genome shotgun (WGS) entry which is preliminary data.</text>
</comment>
<organism evidence="1 2">
    <name type="scientific">Bacteroides ovatus</name>
    <dbReference type="NCBI Taxonomy" id="28116"/>
    <lineage>
        <taxon>Bacteria</taxon>
        <taxon>Pseudomonadati</taxon>
        <taxon>Bacteroidota</taxon>
        <taxon>Bacteroidia</taxon>
        <taxon>Bacteroidales</taxon>
        <taxon>Bacteroidaceae</taxon>
        <taxon>Bacteroides</taxon>
    </lineage>
</organism>
<accession>A0A6A1XE59</accession>
<evidence type="ECO:0000313" key="1">
    <source>
        <dbReference type="EMBL" id="KAB1322533.1"/>
    </source>
</evidence>